<dbReference type="Pfam" id="PF08445">
    <property type="entry name" value="FR47"/>
    <property type="match status" value="2"/>
</dbReference>
<feature type="domain" description="N-acetyltransferase" evidence="1">
    <location>
        <begin position="617"/>
        <end position="746"/>
    </location>
</feature>
<dbReference type="AlphaFoldDB" id="A0A182MZ90"/>
<evidence type="ECO:0000313" key="2">
    <source>
        <dbReference type="EnsemblMetazoa" id="ADIR000695-PA"/>
    </source>
</evidence>
<feature type="domain" description="N-acetyltransferase" evidence="1">
    <location>
        <begin position="148"/>
        <end position="286"/>
    </location>
</feature>
<dbReference type="STRING" id="7168.A0A182MZ90"/>
<evidence type="ECO:0000313" key="3">
    <source>
        <dbReference type="Proteomes" id="UP000075884"/>
    </source>
</evidence>
<dbReference type="PANTHER" id="PTHR20958:SF10">
    <property type="entry name" value="GH05617P-RELATED"/>
    <property type="match status" value="1"/>
</dbReference>
<dbReference type="PROSITE" id="PS51186">
    <property type="entry name" value="GNAT"/>
    <property type="match status" value="2"/>
</dbReference>
<dbReference type="Gene3D" id="3.40.630.30">
    <property type="match status" value="5"/>
</dbReference>
<organism evidence="2 3">
    <name type="scientific">Anopheles dirus</name>
    <dbReference type="NCBI Taxonomy" id="7168"/>
    <lineage>
        <taxon>Eukaryota</taxon>
        <taxon>Metazoa</taxon>
        <taxon>Ecdysozoa</taxon>
        <taxon>Arthropoda</taxon>
        <taxon>Hexapoda</taxon>
        <taxon>Insecta</taxon>
        <taxon>Pterygota</taxon>
        <taxon>Neoptera</taxon>
        <taxon>Endopterygota</taxon>
        <taxon>Diptera</taxon>
        <taxon>Nematocera</taxon>
        <taxon>Culicoidea</taxon>
        <taxon>Culicidae</taxon>
        <taxon>Anophelinae</taxon>
        <taxon>Anopheles</taxon>
    </lineage>
</organism>
<dbReference type="SUPFAM" id="SSF55729">
    <property type="entry name" value="Acyl-CoA N-acyltransferases (Nat)"/>
    <property type="match status" value="3"/>
</dbReference>
<protein>
    <recommendedName>
        <fullName evidence="1">N-acetyltransferase domain-containing protein</fullName>
    </recommendedName>
</protein>
<dbReference type="Proteomes" id="UP000075884">
    <property type="component" value="Unassembled WGS sequence"/>
</dbReference>
<dbReference type="InterPro" id="IPR053225">
    <property type="entry name" value="Acyl-CoA_N-acyltransferase"/>
</dbReference>
<dbReference type="InterPro" id="IPR000182">
    <property type="entry name" value="GNAT_dom"/>
</dbReference>
<dbReference type="InterPro" id="IPR013653">
    <property type="entry name" value="GCN5-like_dom"/>
</dbReference>
<dbReference type="EnsemblMetazoa" id="ADIR000695-RA">
    <property type="protein sequence ID" value="ADIR000695-PA"/>
    <property type="gene ID" value="ADIR000695"/>
</dbReference>
<reference evidence="2" key="2">
    <citation type="submission" date="2020-05" db="UniProtKB">
        <authorList>
            <consortium name="EnsemblMetazoa"/>
        </authorList>
    </citation>
    <scope>IDENTIFICATION</scope>
    <source>
        <strain evidence="2">WRAIR2</strain>
    </source>
</reference>
<sequence length="758" mass="88632">MEEDRLVKIPRCDWEEWRDLYKRVWPRHEIAYNTVQNYIDWSKHDRNIKDLALYSLNGTWRENGTFVIIDRISLFMHTLDESLDTLRRTLELVDWDYYYVAVMCEFETLLFDTFKKLNVRVAIADSNTTYFLPTEEALQLTVALPEGLSVGPLQPHHAKIINDLWPHRETGSEFTIERLIRWNASMGLFDERGNLLGWCLLTQMGVMGSLGVIERRKGYGRIVVTAFVKQLAQMGRNAYASILVENEPSKALFAGVGFRPIQEVNWIRNCERNLSPSAMEEDRLVEIPRCDWGEWRDLYKQDWPRHELAYNTVQNYIDWSKRDTKIKDLALYSLNGTWRENGTFVIIDRIDLYMHTLDESLDTLRRALELVDWDYYYVAVMCEFETLLFDTFKKLNVRVALAHPSTIFFLSKEDALQLSATVPEGLSVGPLQPHHAKIINDLWPHRETGSEFTIERLIRWNGSIGLFDNDNDALVRIPASAWEQLRDLYRQDWPRHEIAFNNVQNYIRWIEREPQISVTLLVYSLNGTWRHNGTYIIVDHTDMFMYTLDTSGETLKRMLLLLDWHHSYLMNMCLYRAPVLEVYRLHRLEIAFDSADLIYYLPQQVARHLRCDLPVGLTLKRIPPHYAAFIYNQWLNKSVGGKEYFIERLLRWNFSMGLFSEGAREPLAWCIRTQNGALGLLGVVAQRKGYGSLVIKALAQRLAEQGHSTYASVRRTNVASRRLFEKLGFRVAGEASWLKNMRKSSPFDGSELRKAIKA</sequence>
<accession>A0A182MZ90</accession>
<reference evidence="3" key="1">
    <citation type="submission" date="2013-03" db="EMBL/GenBank/DDBJ databases">
        <title>The Genome Sequence of Anopheles dirus WRAIR2.</title>
        <authorList>
            <consortium name="The Broad Institute Genomics Platform"/>
            <person name="Neafsey D.E."/>
            <person name="Walton C."/>
            <person name="Walker B."/>
            <person name="Young S.K."/>
            <person name="Zeng Q."/>
            <person name="Gargeya S."/>
            <person name="Fitzgerald M."/>
            <person name="Haas B."/>
            <person name="Abouelleil A."/>
            <person name="Allen A.W."/>
            <person name="Alvarado L."/>
            <person name="Arachchi H.M."/>
            <person name="Berlin A.M."/>
            <person name="Chapman S.B."/>
            <person name="Gainer-Dewar J."/>
            <person name="Goldberg J."/>
            <person name="Griggs A."/>
            <person name="Gujja S."/>
            <person name="Hansen M."/>
            <person name="Howarth C."/>
            <person name="Imamovic A."/>
            <person name="Ireland A."/>
            <person name="Larimer J."/>
            <person name="McCowan C."/>
            <person name="Murphy C."/>
            <person name="Pearson M."/>
            <person name="Poon T.W."/>
            <person name="Priest M."/>
            <person name="Roberts A."/>
            <person name="Saif S."/>
            <person name="Shea T."/>
            <person name="Sisk P."/>
            <person name="Sykes S."/>
            <person name="Wortman J."/>
            <person name="Nusbaum C."/>
            <person name="Birren B."/>
        </authorList>
    </citation>
    <scope>NUCLEOTIDE SEQUENCE [LARGE SCALE GENOMIC DNA]</scope>
    <source>
        <strain evidence="3">WRAIR2</strain>
    </source>
</reference>
<evidence type="ECO:0000259" key="1">
    <source>
        <dbReference type="PROSITE" id="PS51186"/>
    </source>
</evidence>
<keyword evidence="3" id="KW-1185">Reference proteome</keyword>
<dbReference type="InterPro" id="IPR016181">
    <property type="entry name" value="Acyl_CoA_acyltransferase"/>
</dbReference>
<name>A0A182MZ90_9DIPT</name>
<proteinExistence type="predicted"/>
<dbReference type="VEuPathDB" id="VectorBase:ADIR000695"/>
<dbReference type="PANTHER" id="PTHR20958">
    <property type="entry name" value="GLYCINE N-ACYLTRANSFERASE-LIKE PROTEIN"/>
    <property type="match status" value="1"/>
</dbReference>
<dbReference type="GO" id="GO:0016747">
    <property type="term" value="F:acyltransferase activity, transferring groups other than amino-acyl groups"/>
    <property type="evidence" value="ECO:0007669"/>
    <property type="project" value="InterPro"/>
</dbReference>